<organism evidence="3 4">
    <name type="scientific">Leucobacter soli</name>
    <dbReference type="NCBI Taxonomy" id="2812850"/>
    <lineage>
        <taxon>Bacteria</taxon>
        <taxon>Bacillati</taxon>
        <taxon>Actinomycetota</taxon>
        <taxon>Actinomycetes</taxon>
        <taxon>Micrococcales</taxon>
        <taxon>Microbacteriaceae</taxon>
        <taxon>Leucobacter</taxon>
    </lineage>
</organism>
<dbReference type="RefSeq" id="WP_218114552.1">
    <property type="nucleotide sequence ID" value="NZ_CAJVAP010000008.1"/>
</dbReference>
<evidence type="ECO:0008006" key="5">
    <source>
        <dbReference type="Google" id="ProtNLM"/>
    </source>
</evidence>
<evidence type="ECO:0000256" key="2">
    <source>
        <dbReference type="SAM" id="Phobius"/>
    </source>
</evidence>
<dbReference type="Proteomes" id="UP000693892">
    <property type="component" value="Unassembled WGS sequence"/>
</dbReference>
<evidence type="ECO:0000313" key="3">
    <source>
        <dbReference type="EMBL" id="CAG7606442.1"/>
    </source>
</evidence>
<sequence>MTRGAGPGTFELLARLPAQILALVRAEYENAKREITAKVKRAGIGLLAIIVALFFLFFAISAFVAAAIAGLAVVWPVWLSALVVGFGLILLAAAAILAGVALIKRGVPVPEQTIDRIEEDLNAFADVRFNQSAHAPRESPSGRMPQAGEKGNWR</sequence>
<protein>
    <recommendedName>
        <fullName evidence="5">Superfamily III holin-X</fullName>
    </recommendedName>
</protein>
<evidence type="ECO:0000313" key="4">
    <source>
        <dbReference type="Proteomes" id="UP000693892"/>
    </source>
</evidence>
<keyword evidence="2" id="KW-0812">Transmembrane</keyword>
<gene>
    <name evidence="3" type="ORF">LEUCIP111803_00930</name>
</gene>
<dbReference type="AlphaFoldDB" id="A0A916JV66"/>
<proteinExistence type="predicted"/>
<comment type="caution">
    <text evidence="3">The sequence shown here is derived from an EMBL/GenBank/DDBJ whole genome shotgun (WGS) entry which is preliminary data.</text>
</comment>
<keyword evidence="2" id="KW-0472">Membrane</keyword>
<evidence type="ECO:0000256" key="1">
    <source>
        <dbReference type="SAM" id="MobiDB-lite"/>
    </source>
</evidence>
<feature type="transmembrane region" description="Helical" evidence="2">
    <location>
        <begin position="42"/>
        <end position="75"/>
    </location>
</feature>
<dbReference type="InterPro" id="IPR009937">
    <property type="entry name" value="Phage_holin_3_6"/>
</dbReference>
<reference evidence="3" key="1">
    <citation type="submission" date="2021-06" db="EMBL/GenBank/DDBJ databases">
        <authorList>
            <person name="Criscuolo A."/>
        </authorList>
    </citation>
    <scope>NUCLEOTIDE SEQUENCE</scope>
    <source>
        <strain evidence="3">CIP111803</strain>
    </source>
</reference>
<feature type="region of interest" description="Disordered" evidence="1">
    <location>
        <begin position="133"/>
        <end position="154"/>
    </location>
</feature>
<dbReference type="EMBL" id="CAJVAP010000008">
    <property type="protein sequence ID" value="CAG7606442.1"/>
    <property type="molecule type" value="Genomic_DNA"/>
</dbReference>
<name>A0A916JV66_9MICO</name>
<accession>A0A916JV66</accession>
<keyword evidence="2" id="KW-1133">Transmembrane helix</keyword>
<dbReference type="Pfam" id="PF07332">
    <property type="entry name" value="Phage_holin_3_6"/>
    <property type="match status" value="1"/>
</dbReference>
<feature type="transmembrane region" description="Helical" evidence="2">
    <location>
        <begin position="81"/>
        <end position="103"/>
    </location>
</feature>
<keyword evidence="4" id="KW-1185">Reference proteome</keyword>